<accession>A0A1X7HN54</accession>
<dbReference type="InterPro" id="IPR023846">
    <property type="entry name" value="CHP04042_MSMEG0570"/>
</dbReference>
<dbReference type="STRING" id="286727.SAMN02982917_6855"/>
<dbReference type="Proteomes" id="UP000192936">
    <property type="component" value="Unassembled WGS sequence"/>
</dbReference>
<dbReference type="OrthoDB" id="195104at2"/>
<protein>
    <submittedName>
        <fullName evidence="1">MSMEG_0570 family protein</fullName>
    </submittedName>
</protein>
<reference evidence="1 2" key="1">
    <citation type="submission" date="2017-04" db="EMBL/GenBank/DDBJ databases">
        <authorList>
            <person name="Afonso C.L."/>
            <person name="Miller P.J."/>
            <person name="Scott M.A."/>
            <person name="Spackman E."/>
            <person name="Goraichik I."/>
            <person name="Dimitrov K.M."/>
            <person name="Suarez D.L."/>
            <person name="Swayne D.E."/>
        </authorList>
    </citation>
    <scope>NUCLEOTIDE SEQUENCE [LARGE SCALE GENOMIC DNA]</scope>
    <source>
        <strain evidence="1 2">A2P</strain>
    </source>
</reference>
<gene>
    <name evidence="1" type="ORF">SAMN02982917_6855</name>
</gene>
<proteinExistence type="predicted"/>
<organism evidence="1 2">
    <name type="scientific">Azospirillum oryzae</name>
    <dbReference type="NCBI Taxonomy" id="286727"/>
    <lineage>
        <taxon>Bacteria</taxon>
        <taxon>Pseudomonadati</taxon>
        <taxon>Pseudomonadota</taxon>
        <taxon>Alphaproteobacteria</taxon>
        <taxon>Rhodospirillales</taxon>
        <taxon>Azospirillaceae</taxon>
        <taxon>Azospirillum</taxon>
    </lineage>
</organism>
<name>A0A1X7HN54_9PROT</name>
<dbReference type="NCBIfam" id="TIGR04042">
    <property type="entry name" value="MSMEG_0570_fam"/>
    <property type="match status" value="1"/>
</dbReference>
<dbReference type="EMBL" id="FXAK01000009">
    <property type="protein sequence ID" value="SMF89769.1"/>
    <property type="molecule type" value="Genomic_DNA"/>
</dbReference>
<evidence type="ECO:0000313" key="1">
    <source>
        <dbReference type="EMBL" id="SMF89769.1"/>
    </source>
</evidence>
<dbReference type="AlphaFoldDB" id="A0A1X7HN54"/>
<dbReference type="RefSeq" id="WP_085091637.1">
    <property type="nucleotide sequence ID" value="NZ_FXAK01000009.1"/>
</dbReference>
<sequence length="94" mass="10186">MPEMIFRVRWPDGTVTDCYSPSLVIRELLEEGAVYGLADFVRISRGALTIASDRVAAKFGFPCSRASRQIAAIDAAAARFTDDPDATVTVVAFT</sequence>
<evidence type="ECO:0000313" key="2">
    <source>
        <dbReference type="Proteomes" id="UP000192936"/>
    </source>
</evidence>